<name>A0A2N5SFM0_9BASI</name>
<comment type="caution">
    <text evidence="2">The sequence shown here is derived from an EMBL/GenBank/DDBJ whole genome shotgun (WGS) entry which is preliminary data.</text>
</comment>
<reference evidence="2 3" key="1">
    <citation type="submission" date="2017-11" db="EMBL/GenBank/DDBJ databases">
        <title>De novo assembly and phasing of dikaryotic genomes from two isolates of Puccinia coronata f. sp. avenae, the causal agent of oat crown rust.</title>
        <authorList>
            <person name="Miller M.E."/>
            <person name="Zhang Y."/>
            <person name="Omidvar V."/>
            <person name="Sperschneider J."/>
            <person name="Schwessinger B."/>
            <person name="Raley C."/>
            <person name="Palmer J.M."/>
            <person name="Garnica D."/>
            <person name="Upadhyaya N."/>
            <person name="Rathjen J."/>
            <person name="Taylor J.M."/>
            <person name="Park R.F."/>
            <person name="Dodds P.N."/>
            <person name="Hirsch C.D."/>
            <person name="Kianian S.F."/>
            <person name="Figueroa M."/>
        </authorList>
    </citation>
    <scope>NUCLEOTIDE SEQUENCE [LARGE SCALE GENOMIC DNA]</scope>
    <source>
        <strain evidence="2">12NC29</strain>
    </source>
</reference>
<evidence type="ECO:0000313" key="2">
    <source>
        <dbReference type="EMBL" id="PLW11985.1"/>
    </source>
</evidence>
<evidence type="ECO:0000313" key="3">
    <source>
        <dbReference type="Proteomes" id="UP000235388"/>
    </source>
</evidence>
<dbReference type="AlphaFoldDB" id="A0A2N5SFM0"/>
<accession>A0A2N5SFM0</accession>
<organism evidence="2 3">
    <name type="scientific">Puccinia coronata f. sp. avenae</name>
    <dbReference type="NCBI Taxonomy" id="200324"/>
    <lineage>
        <taxon>Eukaryota</taxon>
        <taxon>Fungi</taxon>
        <taxon>Dikarya</taxon>
        <taxon>Basidiomycota</taxon>
        <taxon>Pucciniomycotina</taxon>
        <taxon>Pucciniomycetes</taxon>
        <taxon>Pucciniales</taxon>
        <taxon>Pucciniaceae</taxon>
        <taxon>Puccinia</taxon>
    </lineage>
</organism>
<sequence>MSTNTNQLDLTTPSIDNSTKDGTTPSNIGGITVTPQALPEKLDWMAASEFILDVAIRFKLGRTPPSELLTDSNSAAQAFGHRV</sequence>
<feature type="region of interest" description="Disordered" evidence="1">
    <location>
        <begin position="1"/>
        <end position="32"/>
    </location>
</feature>
<gene>
    <name evidence="2" type="ORF">PCANC_23782</name>
</gene>
<evidence type="ECO:0000256" key="1">
    <source>
        <dbReference type="SAM" id="MobiDB-lite"/>
    </source>
</evidence>
<dbReference type="EMBL" id="PGCJ01000998">
    <property type="protein sequence ID" value="PLW11985.1"/>
    <property type="molecule type" value="Genomic_DNA"/>
</dbReference>
<keyword evidence="3" id="KW-1185">Reference proteome</keyword>
<dbReference type="Proteomes" id="UP000235388">
    <property type="component" value="Unassembled WGS sequence"/>
</dbReference>
<protein>
    <submittedName>
        <fullName evidence="2">Uncharacterized protein</fullName>
    </submittedName>
</protein>
<proteinExistence type="predicted"/>